<dbReference type="NCBIfam" id="NF040812">
    <property type="entry name" value="blaGMA"/>
    <property type="match status" value="1"/>
</dbReference>
<sequence>MKKSILLSSCLFISFLSTASTLNDSIYSIEQRTLGRIGVSVLDSTDQRWHYKGNERFPMMSTFKTLACAKMLQDSDRDILDISTMAPVKSDELIAWSPITKNMVGSLITIENACEATMKTSDNTAANIVLKHIGGPQGVTAFLRLTGDKVTQLDRFEPELNQAKADDLRDTTTPNAMNKTLHHILFEDVLAQNSKKQLKEWMQGNTVSDSLLRSVLPQGWSIADRSGAGANGSRGITAAIWTDEREPLIISIYLTQTNLSMPERNQVINEIGKAIFEEYAVK</sequence>
<keyword evidence="5 6" id="KW-0046">Antibiotic resistance</keyword>
<comment type="similarity">
    <text evidence="2 6">Belongs to the class-A beta-lactamase family.</text>
</comment>
<dbReference type="PROSITE" id="PS00146">
    <property type="entry name" value="BETA_LACTAMASE_A"/>
    <property type="match status" value="1"/>
</dbReference>
<dbReference type="GO" id="GO:0008800">
    <property type="term" value="F:beta-lactamase activity"/>
    <property type="evidence" value="ECO:0007669"/>
    <property type="project" value="UniProtKB-UniRule"/>
</dbReference>
<evidence type="ECO:0000313" key="9">
    <source>
        <dbReference type="EMBL" id="KAB0300971.1"/>
    </source>
</evidence>
<dbReference type="CARD" id="ARO:3008194">
    <property type="molecule name" value="GMA-2"/>
    <property type="mechanism identifier" value="ARO:0001004"/>
    <property type="mechanism name" value="antibiotic inactivation"/>
</dbReference>
<dbReference type="AlphaFoldDB" id="A0A5N3S4V8"/>
<proteinExistence type="inferred from homology"/>
<dbReference type="InterPro" id="IPR000871">
    <property type="entry name" value="Beta-lactam_class-A"/>
</dbReference>
<dbReference type="EMBL" id="VXDD01000003">
    <property type="protein sequence ID" value="KAB0300971.1"/>
    <property type="molecule type" value="Genomic_DNA"/>
</dbReference>
<comment type="catalytic activity">
    <reaction evidence="1 6">
        <text>a beta-lactam + H2O = a substituted beta-amino acid</text>
        <dbReference type="Rhea" id="RHEA:20401"/>
        <dbReference type="ChEBI" id="CHEBI:15377"/>
        <dbReference type="ChEBI" id="CHEBI:35627"/>
        <dbReference type="ChEBI" id="CHEBI:140347"/>
        <dbReference type="EC" id="3.5.2.6"/>
    </reaction>
</comment>
<dbReference type="PRINTS" id="PR00118">
    <property type="entry name" value="BLACTAMASEA"/>
</dbReference>
<gene>
    <name evidence="9" type="primary">bla</name>
    <name evidence="9" type="ORF">F2Z80_17965</name>
</gene>
<feature type="domain" description="Beta-lactamase class A catalytic" evidence="8">
    <location>
        <begin position="39"/>
        <end position="253"/>
    </location>
</feature>
<dbReference type="SUPFAM" id="SSF56601">
    <property type="entry name" value="beta-lactamase/transpeptidase-like"/>
    <property type="match status" value="1"/>
</dbReference>
<accession>A0A5N3S4V8</accession>
<protein>
    <recommendedName>
        <fullName evidence="3 6">Beta-lactamase</fullName>
        <ecNumber evidence="3 6">3.5.2.6</ecNumber>
    </recommendedName>
</protein>
<dbReference type="EC" id="3.5.2.6" evidence="3 6"/>
<dbReference type="GO" id="GO:0046677">
    <property type="term" value="P:response to antibiotic"/>
    <property type="evidence" value="ECO:0007669"/>
    <property type="project" value="UniProtKB-UniRule"/>
</dbReference>
<keyword evidence="7" id="KW-0732">Signal</keyword>
<evidence type="ECO:0000256" key="6">
    <source>
        <dbReference type="RuleBase" id="RU361140"/>
    </source>
</evidence>
<dbReference type="RefSeq" id="WP_150896653.1">
    <property type="nucleotide sequence ID" value="NG_080775.1"/>
</dbReference>
<dbReference type="InterPro" id="IPR045155">
    <property type="entry name" value="Beta-lactam_cat"/>
</dbReference>
<name>A0A5N3S4V8_9VIBR</name>
<evidence type="ECO:0000313" key="10">
    <source>
        <dbReference type="Proteomes" id="UP000326687"/>
    </source>
</evidence>
<keyword evidence="4 6" id="KW-0378">Hydrolase</keyword>
<organism evidence="9 10">
    <name type="scientific">Vibrio fortis</name>
    <dbReference type="NCBI Taxonomy" id="212667"/>
    <lineage>
        <taxon>Bacteria</taxon>
        <taxon>Pseudomonadati</taxon>
        <taxon>Pseudomonadota</taxon>
        <taxon>Gammaproteobacteria</taxon>
        <taxon>Vibrionales</taxon>
        <taxon>Vibrionaceae</taxon>
        <taxon>Vibrio</taxon>
    </lineage>
</organism>
<evidence type="ECO:0000256" key="2">
    <source>
        <dbReference type="ARBA" id="ARBA00009009"/>
    </source>
</evidence>
<dbReference type="InterPro" id="IPR023650">
    <property type="entry name" value="Beta-lactam_class-A_AS"/>
</dbReference>
<reference evidence="9 10" key="1">
    <citation type="submission" date="2019-09" db="EMBL/GenBank/DDBJ databases">
        <title>Vibrio Fortis S7-72.</title>
        <authorList>
            <person name="Das S.K."/>
        </authorList>
    </citation>
    <scope>NUCLEOTIDE SEQUENCE [LARGE SCALE GENOMIC DNA]</scope>
    <source>
        <strain evidence="9 10">S7-72</strain>
    </source>
</reference>
<dbReference type="NCBIfam" id="NF033103">
    <property type="entry name" value="bla_class_A"/>
    <property type="match status" value="1"/>
</dbReference>
<evidence type="ECO:0000256" key="1">
    <source>
        <dbReference type="ARBA" id="ARBA00001526"/>
    </source>
</evidence>
<dbReference type="PANTHER" id="PTHR35333">
    <property type="entry name" value="BETA-LACTAMASE"/>
    <property type="match status" value="1"/>
</dbReference>
<dbReference type="InterPro" id="IPR012338">
    <property type="entry name" value="Beta-lactam/transpept-like"/>
</dbReference>
<evidence type="ECO:0000256" key="7">
    <source>
        <dbReference type="SAM" id="SignalP"/>
    </source>
</evidence>
<dbReference type="Pfam" id="PF13354">
    <property type="entry name" value="Beta-lactamase2"/>
    <property type="match status" value="1"/>
</dbReference>
<evidence type="ECO:0000256" key="3">
    <source>
        <dbReference type="ARBA" id="ARBA00012865"/>
    </source>
</evidence>
<comment type="caution">
    <text evidence="9">The sequence shown here is derived from an EMBL/GenBank/DDBJ whole genome shotgun (WGS) entry which is preliminary data.</text>
</comment>
<feature type="signal peptide" evidence="7">
    <location>
        <begin position="1"/>
        <end position="19"/>
    </location>
</feature>
<evidence type="ECO:0000259" key="8">
    <source>
        <dbReference type="Pfam" id="PF13354"/>
    </source>
</evidence>
<evidence type="ECO:0000256" key="5">
    <source>
        <dbReference type="ARBA" id="ARBA00023251"/>
    </source>
</evidence>
<evidence type="ECO:0000256" key="4">
    <source>
        <dbReference type="ARBA" id="ARBA00022801"/>
    </source>
</evidence>
<dbReference type="Gene3D" id="3.40.710.10">
    <property type="entry name" value="DD-peptidase/beta-lactamase superfamily"/>
    <property type="match status" value="1"/>
</dbReference>
<dbReference type="Proteomes" id="UP000326687">
    <property type="component" value="Unassembled WGS sequence"/>
</dbReference>
<dbReference type="GO" id="GO:0030655">
    <property type="term" value="P:beta-lactam antibiotic catabolic process"/>
    <property type="evidence" value="ECO:0007669"/>
    <property type="project" value="InterPro"/>
</dbReference>
<dbReference type="PANTHER" id="PTHR35333:SF3">
    <property type="entry name" value="BETA-LACTAMASE-TYPE TRANSPEPTIDASE FOLD CONTAINING PROTEIN"/>
    <property type="match status" value="1"/>
</dbReference>
<feature type="chain" id="PRO_5024271479" description="Beta-lactamase" evidence="7">
    <location>
        <begin position="20"/>
        <end position="282"/>
    </location>
</feature>